<dbReference type="InterPro" id="IPR050797">
    <property type="entry name" value="Carb_Metab_Trans_Reg"/>
</dbReference>
<dbReference type="PROSITE" id="PS00463">
    <property type="entry name" value="ZN2_CY6_FUNGAL_1"/>
    <property type="match status" value="1"/>
</dbReference>
<dbReference type="GO" id="GO:0008270">
    <property type="term" value="F:zinc ion binding"/>
    <property type="evidence" value="ECO:0007669"/>
    <property type="project" value="InterPro"/>
</dbReference>
<feature type="compositionally biased region" description="Low complexity" evidence="6">
    <location>
        <begin position="23"/>
        <end position="44"/>
    </location>
</feature>
<sequence length="1165" mass="127408">MPFARQQDSRQDLDDARRHSFPASSLSDQLLQAQAQQLHAAGLSTSPTMDDAGQSTMTNNTYQPRSPLPNVFGETAIFAHFNGDYQPHSNGRSTQQHHQSELGADALYLQHFGTAPPHSLTPSNPWTSMQNGSSPTQAQGSLVSNSLPASELSQSQTPSTPTSDAFTSQSFDFTQLPSLSSTSQDTHNYYTHYLDRHHVEPSSIPSLLSSMQTHGDSDTFDAFASVMQASSLPVPDSDFGDMVGSSIGSPDSEALSVHSGDKKKSARRQGVTCDQCRTKHLRCDLDDRCAEAVQSSSLETAETVLLEMQRSTSTGTAVHHIRCTRCEEKGFVCTKTHAPPSRRYPRPSRSGKRIEQARMIHGASTNDAALPRHAVERTNASTILIRALTELRGAEVRITDRVMAGSLSLQLLNCFFAVCHMQAPVIDFAHFSKTFNLANGDPRKMSIMSNGGSAAENLPSHIPEVQGLSSLTWPETKESKIGTPGSTETLLAVLHAWAAHYTDAPIAFGPEFKDLDATQNRLLEVDDNGLIQPASSLDGRDADGSKSGLKRPKRKQGVACDTCRLRRVRCDVTERPDGMGCSRCEDKRIKCTNSYFQSKRAKLAAKGAKGSKGNDIISFEAPDNLSDSSAVETNRLSPRSWISSRSDAIIRSYRPGDIEHNLRRGKARKAFCHALLNHALSLVHKYDLLKKPSVESLQILCLLAPLLDSVDGVQAHFFADSACQHADKLDMSTKLVVDETDRRAVEHMLSTMQSHRLFLTTWCRDSVTSGLNRRKPFFKEDRAIEVVGQASFRKDSLPVGSPPQGEVVLSGEMGLTFVIMTMVQIGALSRFLAQHIDSADGFKPSIPPWQRPMGASMAPIPRAARFSSRPTLAEVRKLERACGTVWNSLDSLMLFFDHCASKAWSTMNNLQPFRPLGWIASTKVCGSLLYLALFRALGERHRANAAFMATLRHSLGGQSAMSEEDKVVSASLKALFDKSMQRAIVSCRKTARFVGILLPLGILQTGGPILKQIFPVAQFLAKIPSVSDEQVANRMSGRPASAGSQSDSAASQSDVSSFIDPQALQQRGLVESFASHEEQREKVKDIQSAVQGKDGSGSAYLEVLRQLEGMHELNLGPYTHRSKKREVDFLIEGLSQLGYAWDTMDREISVIQDLLQAANPTSGAT</sequence>
<name>A0A1K0H121_9BASI</name>
<evidence type="ECO:0000313" key="9">
    <source>
        <dbReference type="EMBL" id="SYW79153.1"/>
    </source>
</evidence>
<dbReference type="GO" id="GO:0000981">
    <property type="term" value="F:DNA-binding transcription factor activity, RNA polymerase II-specific"/>
    <property type="evidence" value="ECO:0007669"/>
    <property type="project" value="InterPro"/>
</dbReference>
<keyword evidence="4" id="KW-0804">Transcription</keyword>
<dbReference type="OrthoDB" id="39175at2759"/>
<feature type="region of interest" description="Disordered" evidence="6">
    <location>
        <begin position="113"/>
        <end position="168"/>
    </location>
</feature>
<keyword evidence="1" id="KW-0479">Metal-binding</keyword>
<accession>A0A1K0H121</accession>
<feature type="compositionally biased region" description="Basic and acidic residues" evidence="6">
    <location>
        <begin position="7"/>
        <end position="18"/>
    </location>
</feature>
<evidence type="ECO:0000256" key="4">
    <source>
        <dbReference type="ARBA" id="ARBA00023163"/>
    </source>
</evidence>
<feature type="region of interest" description="Disordered" evidence="6">
    <location>
        <begin position="533"/>
        <end position="553"/>
    </location>
</feature>
<feature type="compositionally biased region" description="Polar residues" evidence="6">
    <location>
        <begin position="120"/>
        <end position="152"/>
    </location>
</feature>
<dbReference type="InterPro" id="IPR036864">
    <property type="entry name" value="Zn2-C6_fun-type_DNA-bd_sf"/>
</dbReference>
<dbReference type="InterPro" id="IPR001138">
    <property type="entry name" value="Zn2Cys6_DnaBD"/>
</dbReference>
<dbReference type="GO" id="GO:0003677">
    <property type="term" value="F:DNA binding"/>
    <property type="evidence" value="ECO:0007669"/>
    <property type="project" value="UniProtKB-KW"/>
</dbReference>
<feature type="region of interest" description="Disordered" evidence="6">
    <location>
        <begin position="1031"/>
        <end position="1052"/>
    </location>
</feature>
<dbReference type="Pfam" id="PF00172">
    <property type="entry name" value="Zn_clus"/>
    <property type="match status" value="1"/>
</dbReference>
<proteinExistence type="predicted"/>
<dbReference type="EMBL" id="ULHB01000047">
    <property type="protein sequence ID" value="SYW79153.1"/>
    <property type="molecule type" value="Genomic_DNA"/>
</dbReference>
<feature type="compositionally biased region" description="Low complexity" evidence="6">
    <location>
        <begin position="153"/>
        <end position="163"/>
    </location>
</feature>
<gene>
    <name evidence="9" type="ORF">UBRO2_02837</name>
    <name evidence="8" type="ORF">UBRO_00488</name>
</gene>
<keyword evidence="5" id="KW-0539">Nucleus</keyword>
<evidence type="ECO:0000256" key="1">
    <source>
        <dbReference type="ARBA" id="ARBA00022723"/>
    </source>
</evidence>
<keyword evidence="11" id="KW-1185">Reference proteome</keyword>
<dbReference type="SMART" id="SM00066">
    <property type="entry name" value="GAL4"/>
    <property type="match status" value="2"/>
</dbReference>
<dbReference type="Proteomes" id="UP000658997">
    <property type="component" value="Unassembled WGS sequence"/>
</dbReference>
<evidence type="ECO:0000256" key="2">
    <source>
        <dbReference type="ARBA" id="ARBA00023015"/>
    </source>
</evidence>
<dbReference type="CDD" id="cd00067">
    <property type="entry name" value="GAL4"/>
    <property type="match status" value="1"/>
</dbReference>
<evidence type="ECO:0000256" key="6">
    <source>
        <dbReference type="SAM" id="MobiDB-lite"/>
    </source>
</evidence>
<reference evidence="10" key="2">
    <citation type="submission" date="2016-04" db="EMBL/GenBank/DDBJ databases">
        <authorList>
            <person name="Guldener U."/>
            <person name="Guldener U."/>
        </authorList>
    </citation>
    <scope>NUCLEOTIDE SEQUENCE [LARGE SCALE GENOMIC DNA]</scope>
    <source>
        <strain evidence="10">UB2112</strain>
    </source>
</reference>
<feature type="region of interest" description="Disordered" evidence="6">
    <location>
        <begin position="1"/>
        <end position="68"/>
    </location>
</feature>
<evidence type="ECO:0000313" key="10">
    <source>
        <dbReference type="Proteomes" id="UP000179920"/>
    </source>
</evidence>
<evidence type="ECO:0000256" key="5">
    <source>
        <dbReference type="ARBA" id="ARBA00023242"/>
    </source>
</evidence>
<feature type="region of interest" description="Disordered" evidence="6">
    <location>
        <begin position="243"/>
        <end position="264"/>
    </location>
</feature>
<dbReference type="PANTHER" id="PTHR31668:SF26">
    <property type="entry name" value="GLUCOSE TRANSPORT TRANSCRIPTION REGULATOR RGT1-RELATED"/>
    <property type="match status" value="1"/>
</dbReference>
<feature type="domain" description="Zn(2)-C6 fungal-type" evidence="7">
    <location>
        <begin position="559"/>
        <end position="593"/>
    </location>
</feature>
<feature type="compositionally biased region" description="Polar residues" evidence="6">
    <location>
        <begin position="45"/>
        <end position="64"/>
    </location>
</feature>
<dbReference type="SUPFAM" id="SSF57701">
    <property type="entry name" value="Zn2/Cys6 DNA-binding domain"/>
    <property type="match status" value="1"/>
</dbReference>
<feature type="compositionally biased region" description="Low complexity" evidence="6">
    <location>
        <begin position="1040"/>
        <end position="1052"/>
    </location>
</feature>
<dbReference type="EMBL" id="LT558118">
    <property type="protein sequence ID" value="SAM70460.1"/>
    <property type="molecule type" value="Genomic_DNA"/>
</dbReference>
<dbReference type="PANTHER" id="PTHR31668">
    <property type="entry name" value="GLUCOSE TRANSPORT TRANSCRIPTION REGULATOR RGT1-RELATED-RELATED"/>
    <property type="match status" value="1"/>
</dbReference>
<keyword evidence="3" id="KW-0238">DNA-binding</keyword>
<evidence type="ECO:0000259" key="7">
    <source>
        <dbReference type="PROSITE" id="PS50048"/>
    </source>
</evidence>
<reference evidence="8" key="1">
    <citation type="submission" date="2016-04" db="EMBL/GenBank/DDBJ databases">
        <authorList>
            <person name="Evans L.H."/>
            <person name="Alamgir A."/>
            <person name="Owens N."/>
            <person name="Weber N.D."/>
            <person name="Virtaneva K."/>
            <person name="Barbian K."/>
            <person name="Babar A."/>
            <person name="Rosenke K."/>
        </authorList>
    </citation>
    <scope>NUCLEOTIDE SEQUENCE</scope>
    <source>
        <strain evidence="8">UB2112</strain>
    </source>
</reference>
<evidence type="ECO:0000313" key="8">
    <source>
        <dbReference type="EMBL" id="SAM70460.1"/>
    </source>
</evidence>
<reference evidence="9" key="3">
    <citation type="submission" date="2018-08" db="EMBL/GenBank/DDBJ databases">
        <authorList>
            <person name="Guldener U."/>
        </authorList>
    </citation>
    <scope>NUCLEOTIDE SEQUENCE</scope>
    <source>
        <strain evidence="9">UB2</strain>
    </source>
</reference>
<organism evidence="8 10">
    <name type="scientific">Ustilago bromivora</name>
    <dbReference type="NCBI Taxonomy" id="307758"/>
    <lineage>
        <taxon>Eukaryota</taxon>
        <taxon>Fungi</taxon>
        <taxon>Dikarya</taxon>
        <taxon>Basidiomycota</taxon>
        <taxon>Ustilaginomycotina</taxon>
        <taxon>Ustilaginomycetes</taxon>
        <taxon>Ustilaginales</taxon>
        <taxon>Ustilaginaceae</taxon>
        <taxon>Ustilago</taxon>
    </lineage>
</organism>
<protein>
    <recommendedName>
        <fullName evidence="7">Zn(2)-C6 fungal-type domain-containing protein</fullName>
    </recommendedName>
</protein>
<keyword evidence="2" id="KW-0805">Transcription regulation</keyword>
<dbReference type="Gene3D" id="4.10.240.10">
    <property type="entry name" value="Zn(2)-C6 fungal-type DNA-binding domain"/>
    <property type="match status" value="2"/>
</dbReference>
<evidence type="ECO:0000313" key="11">
    <source>
        <dbReference type="Proteomes" id="UP000658997"/>
    </source>
</evidence>
<dbReference type="PROSITE" id="PS50048">
    <property type="entry name" value="ZN2_CY6_FUNGAL_2"/>
    <property type="match status" value="1"/>
</dbReference>
<evidence type="ECO:0000256" key="3">
    <source>
        <dbReference type="ARBA" id="ARBA00023125"/>
    </source>
</evidence>
<dbReference type="AlphaFoldDB" id="A0A1K0H121"/>
<dbReference type="Proteomes" id="UP000179920">
    <property type="component" value="Chromosome II"/>
</dbReference>